<dbReference type="InterPro" id="IPR039246">
    <property type="entry name" value="Flagellar_FlgA"/>
</dbReference>
<dbReference type="Gene3D" id="2.30.30.760">
    <property type="match status" value="1"/>
</dbReference>
<sequence length="194" mass="21859">MIFLIPLFLFASVKSEIINFYKKTYPNIIIEKITANPALPKHYKKIKFLLSPKQNSGSIIIDGKYYYITIKAEIPVFVATSIIRQNSPILPYVVKKIVKFRYFYSKPLEKISPNLIASKIISKNSVINESNTKIAPAVLRGERVSVLIKSKNITISSSAKALRDGNIGDIIPIEMNRKIFNAKVTDKGVVTLEN</sequence>
<evidence type="ECO:0000256" key="1">
    <source>
        <dbReference type="RuleBase" id="RU362063"/>
    </source>
</evidence>
<evidence type="ECO:0000313" key="3">
    <source>
        <dbReference type="EMBL" id="QCI28506.1"/>
    </source>
</evidence>
<protein>
    <recommendedName>
        <fullName evidence="1">Flagella basal body P-ring formation protein FlgA</fullName>
    </recommendedName>
</protein>
<keyword evidence="3" id="KW-0966">Cell projection</keyword>
<dbReference type="PANTHER" id="PTHR36307:SF1">
    <property type="entry name" value="FLAGELLA BASAL BODY P-RING FORMATION PROTEIN FLGA"/>
    <property type="match status" value="1"/>
</dbReference>
<comment type="subcellular location">
    <subcellularLocation>
        <location evidence="1">Periplasm</location>
    </subcellularLocation>
</comment>
<comment type="similarity">
    <text evidence="1">Belongs to the FlgA family.</text>
</comment>
<dbReference type="Proteomes" id="UP000298805">
    <property type="component" value="Chromosome"/>
</dbReference>
<organism evidence="3 4">
    <name type="scientific">Caminibacter pacificus</name>
    <dbReference type="NCBI Taxonomy" id="1424653"/>
    <lineage>
        <taxon>Bacteria</taxon>
        <taxon>Pseudomonadati</taxon>
        <taxon>Campylobacterota</taxon>
        <taxon>Epsilonproteobacteria</taxon>
        <taxon>Nautiliales</taxon>
        <taxon>Nautiliaceae</taxon>
        <taxon>Caminibacter</taxon>
    </lineage>
</organism>
<name>A0ABX5TIY0_9BACT</name>
<accession>A0ABX5TIY0</accession>
<dbReference type="PANTHER" id="PTHR36307">
    <property type="entry name" value="FLAGELLA BASAL BODY P-RING FORMATION PROTEIN FLGA"/>
    <property type="match status" value="1"/>
</dbReference>
<dbReference type="RefSeq" id="WP_123351682.1">
    <property type="nucleotide sequence ID" value="NZ_RJVK01000001.1"/>
</dbReference>
<feature type="domain" description="Flagella basal body P-ring formation protein FlgA SAF" evidence="2">
    <location>
        <begin position="104"/>
        <end position="191"/>
    </location>
</feature>
<dbReference type="EMBL" id="CP027432">
    <property type="protein sequence ID" value="QCI28506.1"/>
    <property type="molecule type" value="Genomic_DNA"/>
</dbReference>
<evidence type="ECO:0000313" key="4">
    <source>
        <dbReference type="Proteomes" id="UP000298805"/>
    </source>
</evidence>
<dbReference type="Pfam" id="PF13144">
    <property type="entry name" value="ChapFlgA"/>
    <property type="match status" value="1"/>
</dbReference>
<reference evidence="3" key="1">
    <citation type="submission" date="2019-06" db="EMBL/GenBank/DDBJ databases">
        <title>A comparative analysis of the Nautiliaceae.</title>
        <authorList>
            <person name="Grosche A."/>
            <person name="Smedile F."/>
            <person name="Vetriani C."/>
        </authorList>
    </citation>
    <scope>NUCLEOTIDE SEQUENCE</scope>
    <source>
        <strain evidence="3">TB6</strain>
    </source>
</reference>
<keyword evidence="4" id="KW-1185">Reference proteome</keyword>
<evidence type="ECO:0000259" key="2">
    <source>
        <dbReference type="Pfam" id="PF13144"/>
    </source>
</evidence>
<keyword evidence="1" id="KW-0574">Periplasm</keyword>
<keyword evidence="1" id="KW-1005">Bacterial flagellum biogenesis</keyword>
<gene>
    <name evidence="3" type="primary">flgA</name>
    <name evidence="3" type="ORF">C6V80_05890</name>
</gene>
<keyword evidence="3" id="KW-0969">Cilium</keyword>
<dbReference type="NCBIfam" id="TIGR03170">
    <property type="entry name" value="flgA_cterm"/>
    <property type="match status" value="1"/>
</dbReference>
<proteinExistence type="inferred from homology"/>
<dbReference type="InterPro" id="IPR017585">
    <property type="entry name" value="SAF_FlgA"/>
</dbReference>
<keyword evidence="3" id="KW-0282">Flagellum</keyword>
<comment type="function">
    <text evidence="1">Involved in the assembly process of the P-ring formation. It may associate with FlgF on the rod constituting a structure essential for the P-ring assembly or may act as a modulator protein for the P-ring assembly.</text>
</comment>